<gene>
    <name evidence="2" type="ORF">QBC47DRAFT_379569</name>
</gene>
<keyword evidence="1" id="KW-0472">Membrane</keyword>
<comment type="caution">
    <text evidence="2">The sequence shown here is derived from an EMBL/GenBank/DDBJ whole genome shotgun (WGS) entry which is preliminary data.</text>
</comment>
<accession>A0AAJ0BFN4</accession>
<evidence type="ECO:0000256" key="1">
    <source>
        <dbReference type="SAM" id="Phobius"/>
    </source>
</evidence>
<evidence type="ECO:0000313" key="3">
    <source>
        <dbReference type="Proteomes" id="UP001239445"/>
    </source>
</evidence>
<dbReference type="EMBL" id="MU839832">
    <property type="protein sequence ID" value="KAK1756258.1"/>
    <property type="molecule type" value="Genomic_DNA"/>
</dbReference>
<organism evidence="2 3">
    <name type="scientific">Echria macrotheca</name>
    <dbReference type="NCBI Taxonomy" id="438768"/>
    <lineage>
        <taxon>Eukaryota</taxon>
        <taxon>Fungi</taxon>
        <taxon>Dikarya</taxon>
        <taxon>Ascomycota</taxon>
        <taxon>Pezizomycotina</taxon>
        <taxon>Sordariomycetes</taxon>
        <taxon>Sordariomycetidae</taxon>
        <taxon>Sordariales</taxon>
        <taxon>Schizotheciaceae</taxon>
        <taxon>Echria</taxon>
    </lineage>
</organism>
<sequence>MRLLFLAGNSSFWVSFVSVLFTPPFFFISDAQMNRDRKKMILALANSLTTFSLSDPLRPCIPCNRMNGTCPRRRGTGFFWPQRMIFGSSCCLDAPPHKMMYARGSEKRQWV</sequence>
<name>A0AAJ0BFN4_9PEZI</name>
<keyword evidence="1" id="KW-0812">Transmembrane</keyword>
<evidence type="ECO:0000313" key="2">
    <source>
        <dbReference type="EMBL" id="KAK1756258.1"/>
    </source>
</evidence>
<protein>
    <submittedName>
        <fullName evidence="2">Uncharacterized protein</fullName>
    </submittedName>
</protein>
<reference evidence="2" key="1">
    <citation type="submission" date="2023-06" db="EMBL/GenBank/DDBJ databases">
        <title>Genome-scale phylogeny and comparative genomics of the fungal order Sordariales.</title>
        <authorList>
            <consortium name="Lawrence Berkeley National Laboratory"/>
            <person name="Hensen N."/>
            <person name="Bonometti L."/>
            <person name="Westerberg I."/>
            <person name="Brannstrom I.O."/>
            <person name="Guillou S."/>
            <person name="Cros-Aarteil S."/>
            <person name="Calhoun S."/>
            <person name="Haridas S."/>
            <person name="Kuo A."/>
            <person name="Mondo S."/>
            <person name="Pangilinan J."/>
            <person name="Riley R."/>
            <person name="Labutti K."/>
            <person name="Andreopoulos B."/>
            <person name="Lipzen A."/>
            <person name="Chen C."/>
            <person name="Yanf M."/>
            <person name="Daum C."/>
            <person name="Ng V."/>
            <person name="Clum A."/>
            <person name="Steindorff A."/>
            <person name="Ohm R."/>
            <person name="Martin F."/>
            <person name="Silar P."/>
            <person name="Natvig D."/>
            <person name="Lalanne C."/>
            <person name="Gautier V."/>
            <person name="Ament-Velasquez S.L."/>
            <person name="Kruys A."/>
            <person name="Hutchinson M.I."/>
            <person name="Powell A.J."/>
            <person name="Barry K."/>
            <person name="Miller A.N."/>
            <person name="Grigoriev I.V."/>
            <person name="Debuchy R."/>
            <person name="Gladieux P."/>
            <person name="Thoren M.H."/>
            <person name="Johannesson H."/>
        </authorList>
    </citation>
    <scope>NUCLEOTIDE SEQUENCE</scope>
    <source>
        <strain evidence="2">PSN4</strain>
    </source>
</reference>
<feature type="transmembrane region" description="Helical" evidence="1">
    <location>
        <begin position="12"/>
        <end position="31"/>
    </location>
</feature>
<dbReference type="AlphaFoldDB" id="A0AAJ0BFN4"/>
<dbReference type="Proteomes" id="UP001239445">
    <property type="component" value="Unassembled WGS sequence"/>
</dbReference>
<keyword evidence="3" id="KW-1185">Reference proteome</keyword>
<keyword evidence="1" id="KW-1133">Transmembrane helix</keyword>
<proteinExistence type="predicted"/>